<dbReference type="VEuPathDB" id="VectorBase:BGLB018483"/>
<dbReference type="KEGG" id="bgt:106057809"/>
<organism evidence="1 2">
    <name type="scientific">Biomphalaria glabrata</name>
    <name type="common">Bloodfluke planorb</name>
    <name type="synonym">Freshwater snail</name>
    <dbReference type="NCBI Taxonomy" id="6526"/>
    <lineage>
        <taxon>Eukaryota</taxon>
        <taxon>Metazoa</taxon>
        <taxon>Spiralia</taxon>
        <taxon>Lophotrochozoa</taxon>
        <taxon>Mollusca</taxon>
        <taxon>Gastropoda</taxon>
        <taxon>Heterobranchia</taxon>
        <taxon>Euthyneura</taxon>
        <taxon>Panpulmonata</taxon>
        <taxon>Hygrophila</taxon>
        <taxon>Lymnaeoidea</taxon>
        <taxon>Planorbidae</taxon>
        <taxon>Biomphalaria</taxon>
    </lineage>
</organism>
<dbReference type="EnsemblMetazoa" id="BGLB018483-RA">
    <property type="protein sequence ID" value="BGLB018483-PA"/>
    <property type="gene ID" value="BGLB018483"/>
</dbReference>
<name>A0A2C9KEX0_BIOGL</name>
<sequence length="114" mass="12614">MNETEDPNISSVYNMLAVHSSDEHAYHLHTSKEGNGSDAYCEMNAPCERNSYINAQDPNYLLASCKPGAEANDIALDVESNGSTSTYLNPVNVNENQQIDYLDGNSYEKQIDSF</sequence>
<protein>
    <submittedName>
        <fullName evidence="1">Uncharacterized protein</fullName>
    </submittedName>
</protein>
<proteinExistence type="predicted"/>
<accession>A0A2C9KEX0</accession>
<gene>
    <name evidence="1" type="primary">106057809</name>
</gene>
<evidence type="ECO:0000313" key="2">
    <source>
        <dbReference type="Proteomes" id="UP000076420"/>
    </source>
</evidence>
<dbReference type="VEuPathDB" id="VectorBase:BGLAX_039119"/>
<dbReference type="Proteomes" id="UP000076420">
    <property type="component" value="Unassembled WGS sequence"/>
</dbReference>
<dbReference type="AlphaFoldDB" id="A0A2C9KEX0"/>
<evidence type="ECO:0000313" key="1">
    <source>
        <dbReference type="EnsemblMetazoa" id="BGLB018483-PA"/>
    </source>
</evidence>
<reference evidence="1" key="1">
    <citation type="submission" date="2020-05" db="UniProtKB">
        <authorList>
            <consortium name="EnsemblMetazoa"/>
        </authorList>
    </citation>
    <scope>IDENTIFICATION</scope>
    <source>
        <strain evidence="1">BB02</strain>
    </source>
</reference>